<organism evidence="1 2">
    <name type="scientific">Cohnella yongneupensis</name>
    <dbReference type="NCBI Taxonomy" id="425006"/>
    <lineage>
        <taxon>Bacteria</taxon>
        <taxon>Bacillati</taxon>
        <taxon>Bacillota</taxon>
        <taxon>Bacilli</taxon>
        <taxon>Bacillales</taxon>
        <taxon>Paenibacillaceae</taxon>
        <taxon>Cohnella</taxon>
    </lineage>
</organism>
<evidence type="ECO:0000313" key="1">
    <source>
        <dbReference type="EMBL" id="MFC5530325.1"/>
    </source>
</evidence>
<evidence type="ECO:0000313" key="2">
    <source>
        <dbReference type="Proteomes" id="UP001596108"/>
    </source>
</evidence>
<dbReference type="RefSeq" id="WP_378112271.1">
    <property type="nucleotide sequence ID" value="NZ_JBHSNC010000041.1"/>
</dbReference>
<proteinExistence type="predicted"/>
<accession>A0ABW0QZW5</accession>
<reference evidence="2" key="1">
    <citation type="journal article" date="2019" name="Int. J. Syst. Evol. Microbiol.">
        <title>The Global Catalogue of Microorganisms (GCM) 10K type strain sequencing project: providing services to taxonomists for standard genome sequencing and annotation.</title>
        <authorList>
            <consortium name="The Broad Institute Genomics Platform"/>
            <consortium name="The Broad Institute Genome Sequencing Center for Infectious Disease"/>
            <person name="Wu L."/>
            <person name="Ma J."/>
        </authorList>
    </citation>
    <scope>NUCLEOTIDE SEQUENCE [LARGE SCALE GENOMIC DNA]</scope>
    <source>
        <strain evidence="2">CGMCC 1.18578</strain>
    </source>
</reference>
<name>A0ABW0QZW5_9BACL</name>
<protein>
    <submittedName>
        <fullName evidence="1">Uncharacterized protein</fullName>
    </submittedName>
</protein>
<dbReference type="EMBL" id="JBHSNC010000041">
    <property type="protein sequence ID" value="MFC5530325.1"/>
    <property type="molecule type" value="Genomic_DNA"/>
</dbReference>
<keyword evidence="2" id="KW-1185">Reference proteome</keyword>
<comment type="caution">
    <text evidence="1">The sequence shown here is derived from an EMBL/GenBank/DDBJ whole genome shotgun (WGS) entry which is preliminary data.</text>
</comment>
<dbReference type="Proteomes" id="UP001596108">
    <property type="component" value="Unassembled WGS sequence"/>
</dbReference>
<gene>
    <name evidence="1" type="ORF">ACFPQ4_12885</name>
</gene>
<sequence>MVQRFFKNEVGYEDWFSKNPEGLVLNVYEENVTTDKLHLANCFHLRAEGEEGRRTNSYEKVCSDSAEELMVEATRIGIKRNKVWAWCPHCKKKFDEKAARFLKL</sequence>